<comment type="caution">
    <text evidence="8">The sequence shown here is derived from an EMBL/GenBank/DDBJ whole genome shotgun (WGS) entry which is preliminary data.</text>
</comment>
<proteinExistence type="predicted"/>
<feature type="transmembrane region" description="Helical" evidence="5">
    <location>
        <begin position="433"/>
        <end position="456"/>
    </location>
</feature>
<keyword evidence="3 5" id="KW-1133">Transmembrane helix</keyword>
<comment type="subcellular location">
    <subcellularLocation>
        <location evidence="1">Membrane</location>
        <topology evidence="1">Multi-pass membrane protein</topology>
    </subcellularLocation>
</comment>
<dbReference type="PROSITE" id="PS50850">
    <property type="entry name" value="MFS"/>
    <property type="match status" value="1"/>
</dbReference>
<dbReference type="InterPro" id="IPR050382">
    <property type="entry name" value="MFS_Na/Anion_cotransporter"/>
</dbReference>
<evidence type="ECO:0000256" key="6">
    <source>
        <dbReference type="SAM" id="SignalP"/>
    </source>
</evidence>
<name>A0AB34K7E8_PRYPA</name>
<accession>A0AB34K7E8</accession>
<feature type="transmembrane region" description="Helical" evidence="5">
    <location>
        <begin position="140"/>
        <end position="161"/>
    </location>
</feature>
<feature type="domain" description="Major facilitator superfamily (MFS) profile" evidence="7">
    <location>
        <begin position="47"/>
        <end position="461"/>
    </location>
</feature>
<feature type="transmembrane region" description="Helical" evidence="5">
    <location>
        <begin position="308"/>
        <end position="326"/>
    </location>
</feature>
<dbReference type="InterPro" id="IPR020846">
    <property type="entry name" value="MFS_dom"/>
</dbReference>
<feature type="signal peptide" evidence="6">
    <location>
        <begin position="1"/>
        <end position="20"/>
    </location>
</feature>
<evidence type="ECO:0000313" key="9">
    <source>
        <dbReference type="Proteomes" id="UP001515480"/>
    </source>
</evidence>
<dbReference type="Gene3D" id="1.20.1250.20">
    <property type="entry name" value="MFS general substrate transporter like domains"/>
    <property type="match status" value="2"/>
</dbReference>
<reference evidence="8 9" key="1">
    <citation type="journal article" date="2024" name="Science">
        <title>Giant polyketide synthase enzymes in the biosynthesis of giant marine polyether toxins.</title>
        <authorList>
            <person name="Fallon T.R."/>
            <person name="Shende V.V."/>
            <person name="Wierzbicki I.H."/>
            <person name="Pendleton A.L."/>
            <person name="Watervoot N.F."/>
            <person name="Auber R.P."/>
            <person name="Gonzalez D.J."/>
            <person name="Wisecaver J.H."/>
            <person name="Moore B.S."/>
        </authorList>
    </citation>
    <scope>NUCLEOTIDE SEQUENCE [LARGE SCALE GENOMIC DNA]</scope>
    <source>
        <strain evidence="8 9">12B1</strain>
    </source>
</reference>
<feature type="transmembrane region" description="Helical" evidence="5">
    <location>
        <begin position="109"/>
        <end position="128"/>
    </location>
</feature>
<dbReference type="AlphaFoldDB" id="A0AB34K7E8"/>
<organism evidence="8 9">
    <name type="scientific">Prymnesium parvum</name>
    <name type="common">Toxic golden alga</name>
    <dbReference type="NCBI Taxonomy" id="97485"/>
    <lineage>
        <taxon>Eukaryota</taxon>
        <taxon>Haptista</taxon>
        <taxon>Haptophyta</taxon>
        <taxon>Prymnesiophyceae</taxon>
        <taxon>Prymnesiales</taxon>
        <taxon>Prymnesiaceae</taxon>
        <taxon>Prymnesium</taxon>
    </lineage>
</organism>
<feature type="chain" id="PRO_5044266352" description="Major facilitator superfamily (MFS) profile domain-containing protein" evidence="6">
    <location>
        <begin position="21"/>
        <end position="471"/>
    </location>
</feature>
<gene>
    <name evidence="8" type="ORF">AB1Y20_000068</name>
</gene>
<keyword evidence="6" id="KW-0732">Signal</keyword>
<feature type="transmembrane region" description="Helical" evidence="5">
    <location>
        <begin position="346"/>
        <end position="363"/>
    </location>
</feature>
<evidence type="ECO:0000256" key="5">
    <source>
        <dbReference type="SAM" id="Phobius"/>
    </source>
</evidence>
<evidence type="ECO:0000256" key="3">
    <source>
        <dbReference type="ARBA" id="ARBA00022989"/>
    </source>
</evidence>
<dbReference type="InterPro" id="IPR011701">
    <property type="entry name" value="MFS"/>
</dbReference>
<evidence type="ECO:0000313" key="8">
    <source>
        <dbReference type="EMBL" id="KAL1529108.1"/>
    </source>
</evidence>
<dbReference type="EMBL" id="JBGBPQ010000001">
    <property type="protein sequence ID" value="KAL1529108.1"/>
    <property type="molecule type" value="Genomic_DNA"/>
</dbReference>
<dbReference type="PANTHER" id="PTHR11662:SF399">
    <property type="entry name" value="FI19708P1-RELATED"/>
    <property type="match status" value="1"/>
</dbReference>
<evidence type="ECO:0000256" key="1">
    <source>
        <dbReference type="ARBA" id="ARBA00004141"/>
    </source>
</evidence>
<keyword evidence="9" id="KW-1185">Reference proteome</keyword>
<dbReference type="Proteomes" id="UP001515480">
    <property type="component" value="Unassembled WGS sequence"/>
</dbReference>
<dbReference type="InterPro" id="IPR036259">
    <property type="entry name" value="MFS_trans_sf"/>
</dbReference>
<keyword evidence="4 5" id="KW-0472">Membrane</keyword>
<sequence length="471" mass="49452">MAVLLLLVLASGKTMAPALAKGLAPAFGSPPPVGSVLGLPVSARHTQLYLLFGSRLVQTVCRMAMGPLLLSICQSEGFKCSASTKGALLSAFALGYLSSQVVGGALADVIGAEAVILIASLGGAVLMAASGAARSVRELWLAQVLMGVFQGPLFPTSVAYLARWIPGEERAFASTLLDTGITAGALVALPFSGLLASACGWRTTCGIYALFNALFSASWARLASSDPDTCAYITPAEREYLRQAVPQLQAKPSRPHAEARRDLWRLLTHPAVCSIFCAHAAFNFGVYFLNSWSPTYYQDVLGVSPTQATLALMLPPAANCVIKAFAAKPIEEALKHSLSVLGRRRFFSGLGFAGSSAALLLALPLTRMGYWGPTLAFTLANAMNALHPSGFKANYMDVSINSGGIVAGVGNTIASLASYAGPLLVAWLLEHEFGWSSVFASVTFANMIACVAFVMFSTVTPLDKEESELAV</sequence>
<feature type="transmembrane region" description="Helical" evidence="5">
    <location>
        <begin position="181"/>
        <end position="201"/>
    </location>
</feature>
<protein>
    <recommendedName>
        <fullName evidence="7">Major facilitator superfamily (MFS) profile domain-containing protein</fullName>
    </recommendedName>
</protein>
<dbReference type="PANTHER" id="PTHR11662">
    <property type="entry name" value="SOLUTE CARRIER FAMILY 17"/>
    <property type="match status" value="1"/>
</dbReference>
<feature type="transmembrane region" description="Helical" evidence="5">
    <location>
        <begin position="263"/>
        <end position="288"/>
    </location>
</feature>
<evidence type="ECO:0000259" key="7">
    <source>
        <dbReference type="PROSITE" id="PS50850"/>
    </source>
</evidence>
<dbReference type="GO" id="GO:0022857">
    <property type="term" value="F:transmembrane transporter activity"/>
    <property type="evidence" value="ECO:0007669"/>
    <property type="project" value="InterPro"/>
</dbReference>
<keyword evidence="2 5" id="KW-0812">Transmembrane</keyword>
<dbReference type="GO" id="GO:0016020">
    <property type="term" value="C:membrane"/>
    <property type="evidence" value="ECO:0007669"/>
    <property type="project" value="UniProtKB-SubCell"/>
</dbReference>
<evidence type="ECO:0000256" key="2">
    <source>
        <dbReference type="ARBA" id="ARBA00022692"/>
    </source>
</evidence>
<evidence type="ECO:0000256" key="4">
    <source>
        <dbReference type="ARBA" id="ARBA00023136"/>
    </source>
</evidence>
<feature type="transmembrane region" description="Helical" evidence="5">
    <location>
        <begin position="398"/>
        <end position="421"/>
    </location>
</feature>
<dbReference type="SUPFAM" id="SSF103473">
    <property type="entry name" value="MFS general substrate transporter"/>
    <property type="match status" value="1"/>
</dbReference>
<dbReference type="Pfam" id="PF07690">
    <property type="entry name" value="MFS_1"/>
    <property type="match status" value="1"/>
</dbReference>